<dbReference type="Proteomes" id="UP000001542">
    <property type="component" value="Unassembled WGS sequence"/>
</dbReference>
<evidence type="ECO:0000313" key="2">
    <source>
        <dbReference type="EMBL" id="EAY10160.1"/>
    </source>
</evidence>
<sequence length="262" mass="29495">MNILSIYDSSGNKLVQYPDSPLKDDESLNFQGVLSIIGPITKQDQTFLFTLTMGKHYVDVFYGFNRYVISVVPDNTISEIKNCNSFYAITAGCFFNDYIIRNSTNDQQKASIYDSFIELIPTNPLNSINSLINSLLSNEIEYVAFVTRGNRVIHSIGKPSEEPEDFIFSWCAALGAVDSLGEEQSARVDGYSKIFAFRMYDCINTICYTRHDVSLPIINQFADSANKVKTGISNLFQKTERFSPKLPDQPSSGGGRTHFQRF</sequence>
<dbReference type="RefSeq" id="XP_001322383.1">
    <property type="nucleotide sequence ID" value="XM_001322348.1"/>
</dbReference>
<evidence type="ECO:0000313" key="3">
    <source>
        <dbReference type="Proteomes" id="UP000001542"/>
    </source>
</evidence>
<name>A2EB20_TRIV3</name>
<dbReference type="AlphaFoldDB" id="A2EB20"/>
<reference evidence="2" key="1">
    <citation type="submission" date="2006-10" db="EMBL/GenBank/DDBJ databases">
        <authorList>
            <person name="Amadeo P."/>
            <person name="Zhao Q."/>
            <person name="Wortman J."/>
            <person name="Fraser-Liggett C."/>
            <person name="Carlton J."/>
        </authorList>
    </citation>
    <scope>NUCLEOTIDE SEQUENCE</scope>
    <source>
        <strain evidence="2">G3</strain>
    </source>
</reference>
<dbReference type="VEuPathDB" id="TrichDB:TVAGG3_0397890"/>
<accession>A2EB20</accession>
<gene>
    <name evidence="2" type="ORF">TVAG_088750</name>
</gene>
<protein>
    <submittedName>
        <fullName evidence="2">Uncharacterized protein</fullName>
    </submittedName>
</protein>
<dbReference type="VEuPathDB" id="TrichDB:TVAG_088750"/>
<evidence type="ECO:0000256" key="1">
    <source>
        <dbReference type="SAM" id="MobiDB-lite"/>
    </source>
</evidence>
<organism evidence="2 3">
    <name type="scientific">Trichomonas vaginalis (strain ATCC PRA-98 / G3)</name>
    <dbReference type="NCBI Taxonomy" id="412133"/>
    <lineage>
        <taxon>Eukaryota</taxon>
        <taxon>Metamonada</taxon>
        <taxon>Parabasalia</taxon>
        <taxon>Trichomonadida</taxon>
        <taxon>Trichomonadidae</taxon>
        <taxon>Trichomonas</taxon>
    </lineage>
</organism>
<reference evidence="2" key="2">
    <citation type="journal article" date="2007" name="Science">
        <title>Draft genome sequence of the sexually transmitted pathogen Trichomonas vaginalis.</title>
        <authorList>
            <person name="Carlton J.M."/>
            <person name="Hirt R.P."/>
            <person name="Silva J.C."/>
            <person name="Delcher A.L."/>
            <person name="Schatz M."/>
            <person name="Zhao Q."/>
            <person name="Wortman J.R."/>
            <person name="Bidwell S.L."/>
            <person name="Alsmark U.C.M."/>
            <person name="Besteiro S."/>
            <person name="Sicheritz-Ponten T."/>
            <person name="Noel C.J."/>
            <person name="Dacks J.B."/>
            <person name="Foster P.G."/>
            <person name="Simillion C."/>
            <person name="Van de Peer Y."/>
            <person name="Miranda-Saavedra D."/>
            <person name="Barton G.J."/>
            <person name="Westrop G.D."/>
            <person name="Mueller S."/>
            <person name="Dessi D."/>
            <person name="Fiori P.L."/>
            <person name="Ren Q."/>
            <person name="Paulsen I."/>
            <person name="Zhang H."/>
            <person name="Bastida-Corcuera F.D."/>
            <person name="Simoes-Barbosa A."/>
            <person name="Brown M.T."/>
            <person name="Hayes R.D."/>
            <person name="Mukherjee M."/>
            <person name="Okumura C.Y."/>
            <person name="Schneider R."/>
            <person name="Smith A.J."/>
            <person name="Vanacova S."/>
            <person name="Villalvazo M."/>
            <person name="Haas B.J."/>
            <person name="Pertea M."/>
            <person name="Feldblyum T.V."/>
            <person name="Utterback T.R."/>
            <person name="Shu C.L."/>
            <person name="Osoegawa K."/>
            <person name="de Jong P.J."/>
            <person name="Hrdy I."/>
            <person name="Horvathova L."/>
            <person name="Zubacova Z."/>
            <person name="Dolezal P."/>
            <person name="Malik S.B."/>
            <person name="Logsdon J.M. Jr."/>
            <person name="Henze K."/>
            <person name="Gupta A."/>
            <person name="Wang C.C."/>
            <person name="Dunne R.L."/>
            <person name="Upcroft J.A."/>
            <person name="Upcroft P."/>
            <person name="White O."/>
            <person name="Salzberg S.L."/>
            <person name="Tang P."/>
            <person name="Chiu C.-H."/>
            <person name="Lee Y.-S."/>
            <person name="Embley T.M."/>
            <person name="Coombs G.H."/>
            <person name="Mottram J.C."/>
            <person name="Tachezy J."/>
            <person name="Fraser-Liggett C.M."/>
            <person name="Johnson P.J."/>
        </authorList>
    </citation>
    <scope>NUCLEOTIDE SEQUENCE [LARGE SCALE GENOMIC DNA]</scope>
    <source>
        <strain evidence="2">G3</strain>
    </source>
</reference>
<dbReference type="KEGG" id="tva:4768092"/>
<feature type="region of interest" description="Disordered" evidence="1">
    <location>
        <begin position="242"/>
        <end position="262"/>
    </location>
</feature>
<keyword evidence="3" id="KW-1185">Reference proteome</keyword>
<dbReference type="EMBL" id="DS113343">
    <property type="protein sequence ID" value="EAY10160.1"/>
    <property type="molecule type" value="Genomic_DNA"/>
</dbReference>
<dbReference type="InParanoid" id="A2EB20"/>
<proteinExistence type="predicted"/>